<protein>
    <submittedName>
        <fullName evidence="2">Retrovirus-related Pol polyprotein from transposon RE1</fullName>
    </submittedName>
</protein>
<reference evidence="2 3" key="1">
    <citation type="journal article" date="2018" name="PLoS Genet.">
        <title>Population sequencing reveals clonal diversity and ancestral inbreeding in the grapevine cultivar Chardonnay.</title>
        <authorList>
            <person name="Roach M.J."/>
            <person name="Johnson D.L."/>
            <person name="Bohlmann J."/>
            <person name="van Vuuren H.J."/>
            <person name="Jones S.J."/>
            <person name="Pretorius I.S."/>
            <person name="Schmidt S.A."/>
            <person name="Borneman A.R."/>
        </authorList>
    </citation>
    <scope>NUCLEOTIDE SEQUENCE [LARGE SCALE GENOMIC DNA]</scope>
    <source>
        <strain evidence="3">cv. Chardonnay</strain>
        <tissue evidence="2">Leaf</tissue>
    </source>
</reference>
<name>A0A438GBG8_VITVI</name>
<comment type="caution">
    <text evidence="2">The sequence shown here is derived from an EMBL/GenBank/DDBJ whole genome shotgun (WGS) entry which is preliminary data.</text>
</comment>
<dbReference type="Pfam" id="PF13976">
    <property type="entry name" value="gag_pre-integrs"/>
    <property type="match status" value="1"/>
</dbReference>
<feature type="domain" description="GAG-pre-integrase" evidence="1">
    <location>
        <begin position="77"/>
        <end position="126"/>
    </location>
</feature>
<proteinExistence type="predicted"/>
<dbReference type="InterPro" id="IPR025724">
    <property type="entry name" value="GAG-pre-integrase_dom"/>
</dbReference>
<sequence>MISSESRAWRHVNRRVTHASTTGSDDVMIGDGTGLLISHTGSASLPSSTTTFTLNDALCDLRTGAILLTGNTKDGVYEWPAAQPVFSPILAFSHVKTTSSNWHHRLGHPAFPILKHIIQKSNASNSTRFEVEMKKSEPLEANHTKLKTNFVGCKSAFGCEMVFFRLRNFVAILHACEILLRPQSRNTSWVQIKWRRCRGPLRGHESTDTPIRNESMSEEYDALVRNGTWELVQSSPCSQRLHQRPGVDYHETFSLVVKPTTGALKMYLWLNHQVLLTLIIPHMFENFIKPSMASNKLPSLFSLKDLGPPSYSLGVEVVLIVLVFYYPKEDTFKTYSNGPIWLMQNLFSLPYQLAQQSSPYPQALLSPTPHRTVQQLASNKDDYSSISAYFVYLGWNLVSWSSKKQQTVARSSTEAEYRSVAATSAELRWVSSFLSELGISLTTSPVVYCDNVGATQLSSDPIFHSCMKQVAIDYHFIRDQVQSGLLRNAHVSSVDQLADLLTKPLPTSQFMLLRDKISLSTRGLS</sequence>
<evidence type="ECO:0000259" key="1">
    <source>
        <dbReference type="Pfam" id="PF13976"/>
    </source>
</evidence>
<organism evidence="2 3">
    <name type="scientific">Vitis vinifera</name>
    <name type="common">Grape</name>
    <dbReference type="NCBI Taxonomy" id="29760"/>
    <lineage>
        <taxon>Eukaryota</taxon>
        <taxon>Viridiplantae</taxon>
        <taxon>Streptophyta</taxon>
        <taxon>Embryophyta</taxon>
        <taxon>Tracheophyta</taxon>
        <taxon>Spermatophyta</taxon>
        <taxon>Magnoliopsida</taxon>
        <taxon>eudicotyledons</taxon>
        <taxon>Gunneridae</taxon>
        <taxon>Pentapetalae</taxon>
        <taxon>rosids</taxon>
        <taxon>Vitales</taxon>
        <taxon>Vitaceae</taxon>
        <taxon>Viteae</taxon>
        <taxon>Vitis</taxon>
    </lineage>
</organism>
<dbReference type="Proteomes" id="UP000288805">
    <property type="component" value="Unassembled WGS sequence"/>
</dbReference>
<dbReference type="PANTHER" id="PTHR11439">
    <property type="entry name" value="GAG-POL-RELATED RETROTRANSPOSON"/>
    <property type="match status" value="1"/>
</dbReference>
<dbReference type="CDD" id="cd09272">
    <property type="entry name" value="RNase_HI_RT_Ty1"/>
    <property type="match status" value="1"/>
</dbReference>
<dbReference type="AlphaFoldDB" id="A0A438GBG8"/>
<dbReference type="EMBL" id="QGNW01000492">
    <property type="protein sequence ID" value="RVW69567.1"/>
    <property type="molecule type" value="Genomic_DNA"/>
</dbReference>
<accession>A0A438GBG8</accession>
<evidence type="ECO:0000313" key="3">
    <source>
        <dbReference type="Proteomes" id="UP000288805"/>
    </source>
</evidence>
<gene>
    <name evidence="2" type="primary">RE1_1944</name>
    <name evidence="2" type="ORF">CK203_059346</name>
</gene>
<dbReference type="PANTHER" id="PTHR11439:SF455">
    <property type="entry name" value="RLK (RECEPTOR-LIKE PROTEIN KINASE) 8, PUTATIVE-RELATED"/>
    <property type="match status" value="1"/>
</dbReference>
<evidence type="ECO:0000313" key="2">
    <source>
        <dbReference type="EMBL" id="RVW69567.1"/>
    </source>
</evidence>